<keyword evidence="2" id="KW-1185">Reference proteome</keyword>
<gene>
    <name evidence="1" type="ORF">Vadar_017210</name>
</gene>
<accession>A0ACB7XJA5</accession>
<dbReference type="EMBL" id="CM037160">
    <property type="protein sequence ID" value="KAH7840453.1"/>
    <property type="molecule type" value="Genomic_DNA"/>
</dbReference>
<reference evidence="1 2" key="1">
    <citation type="journal article" date="2021" name="Hortic Res">
        <title>High-quality reference genome and annotation aids understanding of berry development for evergreen blueberry (Vaccinium darrowii).</title>
        <authorList>
            <person name="Yu J."/>
            <person name="Hulse-Kemp A.M."/>
            <person name="Babiker E."/>
            <person name="Staton M."/>
        </authorList>
    </citation>
    <scope>NUCLEOTIDE SEQUENCE [LARGE SCALE GENOMIC DNA]</scope>
    <source>
        <strain evidence="2">cv. NJ 8807/NJ 8810</strain>
        <tissue evidence="1">Young leaf</tissue>
    </source>
</reference>
<dbReference type="Proteomes" id="UP000828048">
    <property type="component" value="Chromosome 10"/>
</dbReference>
<organism evidence="1 2">
    <name type="scientific">Vaccinium darrowii</name>
    <dbReference type="NCBI Taxonomy" id="229202"/>
    <lineage>
        <taxon>Eukaryota</taxon>
        <taxon>Viridiplantae</taxon>
        <taxon>Streptophyta</taxon>
        <taxon>Embryophyta</taxon>
        <taxon>Tracheophyta</taxon>
        <taxon>Spermatophyta</taxon>
        <taxon>Magnoliopsida</taxon>
        <taxon>eudicotyledons</taxon>
        <taxon>Gunneridae</taxon>
        <taxon>Pentapetalae</taxon>
        <taxon>asterids</taxon>
        <taxon>Ericales</taxon>
        <taxon>Ericaceae</taxon>
        <taxon>Vaccinioideae</taxon>
        <taxon>Vaccinieae</taxon>
        <taxon>Vaccinium</taxon>
    </lineage>
</organism>
<sequence length="151" mass="17131">MAAMQLLDDFQNVTVKHVPKRMSEEANSLAQALIGLKLSPGVLYKAITVQKRLLPSMKRRGLGLEAFMTDTENPSHDPPDDEEIGLKDWREPIISFLKNPQAKATRRIRRRAISYLLIGQELYKKSPKDDLLLKCLDHGVLPNIQSLILVF</sequence>
<name>A0ACB7XJA5_9ERIC</name>
<proteinExistence type="predicted"/>
<comment type="caution">
    <text evidence="1">The sequence shown here is derived from an EMBL/GenBank/DDBJ whole genome shotgun (WGS) entry which is preliminary data.</text>
</comment>
<evidence type="ECO:0000313" key="1">
    <source>
        <dbReference type="EMBL" id="KAH7840453.1"/>
    </source>
</evidence>
<evidence type="ECO:0000313" key="2">
    <source>
        <dbReference type="Proteomes" id="UP000828048"/>
    </source>
</evidence>
<protein>
    <submittedName>
        <fullName evidence="1">Uncharacterized protein</fullName>
    </submittedName>
</protein>